<evidence type="ECO:0000313" key="2">
    <source>
        <dbReference type="Proteomes" id="UP000295620"/>
    </source>
</evidence>
<keyword evidence="2" id="KW-1185">Reference proteome</keyword>
<evidence type="ECO:0000313" key="1">
    <source>
        <dbReference type="EMBL" id="TDQ12172.1"/>
    </source>
</evidence>
<gene>
    <name evidence="1" type="ORF">ATK78_1304</name>
</gene>
<sequence length="68" mass="7714">MHINYTKYTHGDIVYLKTDPDQKPRMVISFSIRPGGVAYYELAAGADSSYHFEIEMSDTKDDNLILGI</sequence>
<accession>A0A4R6T148</accession>
<reference evidence="1 2" key="1">
    <citation type="submission" date="2019-03" db="EMBL/GenBank/DDBJ databases">
        <title>Genomic Encyclopedia of Archaeal and Bacterial Type Strains, Phase II (KMG-II): from individual species to whole genera.</title>
        <authorList>
            <person name="Goeker M."/>
        </authorList>
    </citation>
    <scope>NUCLEOTIDE SEQUENCE [LARGE SCALE GENOMIC DNA]</scope>
    <source>
        <strain evidence="1 2">DSM 19035</strain>
    </source>
</reference>
<proteinExistence type="predicted"/>
<dbReference type="AlphaFoldDB" id="A0A4R6T148"/>
<comment type="caution">
    <text evidence="1">The sequence shown here is derived from an EMBL/GenBank/DDBJ whole genome shotgun (WGS) entry which is preliminary data.</text>
</comment>
<dbReference type="RefSeq" id="WP_133575181.1">
    <property type="nucleotide sequence ID" value="NZ_SNYC01000003.1"/>
</dbReference>
<dbReference type="OrthoDB" id="797696at2"/>
<name>A0A4R6T148_9SPHI</name>
<protein>
    <submittedName>
        <fullName evidence="1">Uncharacterized protein</fullName>
    </submittedName>
</protein>
<dbReference type="EMBL" id="SNYC01000003">
    <property type="protein sequence ID" value="TDQ12172.1"/>
    <property type="molecule type" value="Genomic_DNA"/>
</dbReference>
<dbReference type="Proteomes" id="UP000295620">
    <property type="component" value="Unassembled WGS sequence"/>
</dbReference>
<organism evidence="1 2">
    <name type="scientific">Pedobacter metabolipauper</name>
    <dbReference type="NCBI Taxonomy" id="425513"/>
    <lineage>
        <taxon>Bacteria</taxon>
        <taxon>Pseudomonadati</taxon>
        <taxon>Bacteroidota</taxon>
        <taxon>Sphingobacteriia</taxon>
        <taxon>Sphingobacteriales</taxon>
        <taxon>Sphingobacteriaceae</taxon>
        <taxon>Pedobacter</taxon>
    </lineage>
</organism>